<evidence type="ECO:0000313" key="1">
    <source>
        <dbReference type="EMBL" id="OWW22092.1"/>
    </source>
</evidence>
<dbReference type="Proteomes" id="UP000197535">
    <property type="component" value="Unassembled WGS sequence"/>
</dbReference>
<dbReference type="InterPro" id="IPR037171">
    <property type="entry name" value="NagB/RpiA_transferase-like"/>
</dbReference>
<comment type="caution">
    <text evidence="1">The sequence shown here is derived from an EMBL/GenBank/DDBJ whole genome shotgun (WGS) entry which is preliminary data.</text>
</comment>
<dbReference type="EMBL" id="LSTO01000001">
    <property type="protein sequence ID" value="OWW22092.1"/>
    <property type="molecule type" value="Genomic_DNA"/>
</dbReference>
<keyword evidence="1" id="KW-0808">Transferase</keyword>
<reference evidence="1 2" key="1">
    <citation type="submission" date="2016-02" db="EMBL/GenBank/DDBJ databases">
        <authorList>
            <person name="Wen L."/>
            <person name="He K."/>
            <person name="Yang H."/>
        </authorList>
    </citation>
    <scope>NUCLEOTIDE SEQUENCE [LARGE SCALE GENOMIC DNA]</scope>
    <source>
        <strain evidence="1 2">TSA40</strain>
    </source>
</reference>
<evidence type="ECO:0000313" key="2">
    <source>
        <dbReference type="Proteomes" id="UP000197535"/>
    </source>
</evidence>
<keyword evidence="2" id="KW-1185">Reference proteome</keyword>
<dbReference type="AlphaFoldDB" id="A0A254TL94"/>
<proteinExistence type="predicted"/>
<dbReference type="SUPFAM" id="SSF100950">
    <property type="entry name" value="NagB/RpiA/CoA transferase-like"/>
    <property type="match status" value="2"/>
</dbReference>
<organism evidence="1 2">
    <name type="scientific">Noviherbaspirillum denitrificans</name>
    <dbReference type="NCBI Taxonomy" id="1968433"/>
    <lineage>
        <taxon>Bacteria</taxon>
        <taxon>Pseudomonadati</taxon>
        <taxon>Pseudomonadota</taxon>
        <taxon>Betaproteobacteria</taxon>
        <taxon>Burkholderiales</taxon>
        <taxon>Oxalobacteraceae</taxon>
        <taxon>Noviherbaspirillum</taxon>
    </lineage>
</organism>
<dbReference type="InterPro" id="IPR004165">
    <property type="entry name" value="CoA_trans_fam_I"/>
</dbReference>
<dbReference type="Gene3D" id="3.40.1080.10">
    <property type="entry name" value="Glutaconate Coenzyme A-transferase"/>
    <property type="match status" value="2"/>
</dbReference>
<dbReference type="PANTHER" id="PTHR43293:SF1">
    <property type="entry name" value="ACETATE COA-TRANSFERASE YDIF"/>
    <property type="match status" value="1"/>
</dbReference>
<dbReference type="GO" id="GO:0008410">
    <property type="term" value="F:CoA-transferase activity"/>
    <property type="evidence" value="ECO:0007669"/>
    <property type="project" value="InterPro"/>
</dbReference>
<accession>A0A254TL94</accession>
<dbReference type="PANTHER" id="PTHR43293">
    <property type="entry name" value="ACETATE COA-TRANSFERASE YDIF"/>
    <property type="match status" value="1"/>
</dbReference>
<dbReference type="RefSeq" id="WP_234814950.1">
    <property type="nucleotide sequence ID" value="NZ_LSTO01000001.1"/>
</dbReference>
<name>A0A254TL94_9BURK</name>
<dbReference type="Pfam" id="PF01144">
    <property type="entry name" value="CoA_trans"/>
    <property type="match status" value="1"/>
</dbReference>
<protein>
    <submittedName>
        <fullName evidence="1">CoA-transferase</fullName>
    </submittedName>
</protein>
<dbReference type="SMART" id="SM00882">
    <property type="entry name" value="CoA_trans"/>
    <property type="match status" value="2"/>
</dbReference>
<gene>
    <name evidence="1" type="ORF">AYR66_23965</name>
</gene>
<sequence length="667" mass="72768">MVHRIPDPMAGGSRPSHRNKIVTAAEAVRLIHDGDTIATGGFVGIGFAENIAVALEKRFLESEEEMLGKGSPSNLTLVYAAGQGDGKEKGLNHLGHEGLIKRVIGGHWGLVPKLQQLAIANKIEAYNLPQGVITHLFRDIAAGKPGLLSSVGLGTFVDPRHGGGKINERTTEDLVELLTVGGKEYLFYKALPINVGVIRGTTADPEGNVTMEKEALTLEALAIAMAAHNSGGIVIAQVERIAESSSLNPRQVKIPGILVDCVVVAEKPEYHMQTFIEPYSPAFAGEMRVPMSSIQPMEMSERKIIARRALLEIKPNNVVNLGIGMPEGVASVAAEEKVLDLVTLTAEPGVVGGIPAGGLNFGAATNADAIIDQPYQFDFYDGGGLDVAFLGLAQADRHGNLNVSKFGPRLAGAGGFINISQNAKKVVFVGTFTAGNLEVAVSHGKLHIRREGSAQKFVDAVEHRTFSGEYAMQRAQTVLYITERCVFRLILEGLEVIEIAPGIDLERDILGQMRFRPEVSPQLRLMDERIFRPGPMGLRNDILYLPLEQRLTYSAKRNVFFVNFEGFEVKNVADIEAIRDQVESILHPVGRKVPAVVNYDNFSITPDLLDSYVDMVHDLTERFYCRVTRYTSSAFMRSYFGTAFRRHQTDPALFASREEAFSHLGES</sequence>